<dbReference type="InterPro" id="IPR014748">
    <property type="entry name" value="Enoyl-CoA_hydra_C"/>
</dbReference>
<evidence type="ECO:0000256" key="3">
    <source>
        <dbReference type="ARBA" id="ARBA00005005"/>
    </source>
</evidence>
<evidence type="ECO:0000313" key="16">
    <source>
        <dbReference type="EMBL" id="CAG9572638.1"/>
    </source>
</evidence>
<gene>
    <name evidence="16" type="ORF">DCHRY22_LOCUS10162</name>
</gene>
<evidence type="ECO:0000256" key="13">
    <source>
        <dbReference type="ARBA" id="ARBA00055786"/>
    </source>
</evidence>
<sequence length="317" mass="35191">MAKNFAEELGLTSFKASEGWLGKFKQRHHINNGVLSRLYSSEVPQFETLAITVPKKHVFHVELNRPKQLNSITTLMWKELKDCFESLNDNSECRVILLSARGKHFTAGIDFNSLMQDSSKAEEYEDVARKAKILEKLITHCQDGITSLERCNKPILAVVHSACVGAGVDLITAADVRYCTKDAWFQVKEVDVGLAADVGTLQRLPKVVGNTSTVRELCFTARKFDSQEASELGLVSRVYSDQESAIKNVLETAVTIASKSPVAVQNTKKSLVYSQSRPNEVGLEHIKLINQAMLQSEDLKKAAIAQATKSTTEYENL</sequence>
<accession>A0A8J2QUG2</accession>
<dbReference type="InterPro" id="IPR009057">
    <property type="entry name" value="Homeodomain-like_sf"/>
</dbReference>
<evidence type="ECO:0000256" key="12">
    <source>
        <dbReference type="ARBA" id="ARBA00052809"/>
    </source>
</evidence>
<proteinExistence type="inferred from homology"/>
<evidence type="ECO:0000256" key="1">
    <source>
        <dbReference type="ARBA" id="ARBA00004123"/>
    </source>
</evidence>
<reference evidence="16" key="1">
    <citation type="submission" date="2021-09" db="EMBL/GenBank/DDBJ databases">
        <authorList>
            <person name="Martin H S."/>
        </authorList>
    </citation>
    <scope>NUCLEOTIDE SEQUENCE</scope>
</reference>
<keyword evidence="7" id="KW-0443">Lipid metabolism</keyword>
<dbReference type="GO" id="GO:0005739">
    <property type="term" value="C:mitochondrion"/>
    <property type="evidence" value="ECO:0007669"/>
    <property type="project" value="TreeGrafter"/>
</dbReference>
<comment type="subcellular location">
    <subcellularLocation>
        <location evidence="1">Nucleus</location>
    </subcellularLocation>
    <subcellularLocation>
        <location evidence="2">Peroxisome</location>
    </subcellularLocation>
</comment>
<dbReference type="Proteomes" id="UP000789524">
    <property type="component" value="Unassembled WGS sequence"/>
</dbReference>
<protein>
    <recommendedName>
        <fullName evidence="14">Delta(3,5)-Delta(2,4)-dienoyl-CoA isomerase, mitochondrial</fullName>
    </recommendedName>
</protein>
<dbReference type="Gene3D" id="1.10.10.60">
    <property type="entry name" value="Homeodomain-like"/>
    <property type="match status" value="1"/>
</dbReference>
<evidence type="ECO:0000256" key="9">
    <source>
        <dbReference type="ARBA" id="ARBA00023140"/>
    </source>
</evidence>
<dbReference type="SUPFAM" id="SSF46689">
    <property type="entry name" value="Homeodomain-like"/>
    <property type="match status" value="1"/>
</dbReference>
<comment type="catalytic activity">
    <reaction evidence="12">
        <text>(3E,5Z,8Z,11Z,14Z)-eicosapentaenoyl-CoA = (2E,4E,8Z,11Z,14Z)-eicosapentaenoyl-CoA</text>
        <dbReference type="Rhea" id="RHEA:45224"/>
        <dbReference type="ChEBI" id="CHEBI:85090"/>
        <dbReference type="ChEBI" id="CHEBI:85091"/>
    </reaction>
</comment>
<evidence type="ECO:0000256" key="11">
    <source>
        <dbReference type="ARBA" id="ARBA00051408"/>
    </source>
</evidence>
<dbReference type="GO" id="GO:0051750">
    <property type="term" value="F:delta(3,5)-delta(2,4)-dienoyl-CoA isomerase activity"/>
    <property type="evidence" value="ECO:0007669"/>
    <property type="project" value="TreeGrafter"/>
</dbReference>
<keyword evidence="6" id="KW-0007">Acetylation</keyword>
<name>A0A8J2QUG2_9NEOP</name>
<dbReference type="SUPFAM" id="SSF52096">
    <property type="entry name" value="ClpP/crotonase"/>
    <property type="match status" value="1"/>
</dbReference>
<comment type="caution">
    <text evidence="16">The sequence shown here is derived from an EMBL/GenBank/DDBJ whole genome shotgun (WGS) entry which is preliminary data.</text>
</comment>
<dbReference type="InterPro" id="IPR045002">
    <property type="entry name" value="Ech1-like"/>
</dbReference>
<dbReference type="GO" id="GO:0005777">
    <property type="term" value="C:peroxisome"/>
    <property type="evidence" value="ECO:0007669"/>
    <property type="project" value="UniProtKB-SubCell"/>
</dbReference>
<evidence type="ECO:0000313" key="17">
    <source>
        <dbReference type="Proteomes" id="UP000789524"/>
    </source>
</evidence>
<dbReference type="FunFam" id="3.90.226.10:FF:000024">
    <property type="entry name" value="Delta3,5-delta2,4-dienoyl-CoA isomerase"/>
    <property type="match status" value="1"/>
</dbReference>
<evidence type="ECO:0000259" key="15">
    <source>
        <dbReference type="PROSITE" id="PS51253"/>
    </source>
</evidence>
<evidence type="ECO:0000256" key="2">
    <source>
        <dbReference type="ARBA" id="ARBA00004275"/>
    </source>
</evidence>
<dbReference type="PANTHER" id="PTHR43149:SF1">
    <property type="entry name" value="DELTA(3,5)-DELTA(2,4)-DIENOYL-COA ISOMERASE, MITOCHONDRIAL"/>
    <property type="match status" value="1"/>
</dbReference>
<dbReference type="InterPro" id="IPR001753">
    <property type="entry name" value="Enoyl-CoA_hydra/iso"/>
</dbReference>
<dbReference type="EMBL" id="CAKASE010000068">
    <property type="protein sequence ID" value="CAG9572638.1"/>
    <property type="molecule type" value="Genomic_DNA"/>
</dbReference>
<dbReference type="CDD" id="cd06558">
    <property type="entry name" value="crotonase-like"/>
    <property type="match status" value="1"/>
</dbReference>
<evidence type="ECO:0000256" key="6">
    <source>
        <dbReference type="ARBA" id="ARBA00022990"/>
    </source>
</evidence>
<dbReference type="Pfam" id="PF03221">
    <property type="entry name" value="HTH_Tnp_Tc5"/>
    <property type="match status" value="1"/>
</dbReference>
<comment type="pathway">
    <text evidence="3">Lipid metabolism; fatty acid beta-oxidation.</text>
</comment>
<dbReference type="FunFam" id="1.10.12.10:FF:000004">
    <property type="entry name" value="Delta3,5-delta2,4-dienoyl-CoA isomerase"/>
    <property type="match status" value="1"/>
</dbReference>
<dbReference type="UniPathway" id="UPA00659"/>
<dbReference type="PROSITE" id="PS51253">
    <property type="entry name" value="HTH_CENPB"/>
    <property type="match status" value="1"/>
</dbReference>
<dbReference type="GO" id="GO:0006635">
    <property type="term" value="P:fatty acid beta-oxidation"/>
    <property type="evidence" value="ECO:0007669"/>
    <property type="project" value="UniProtKB-UniPathway"/>
</dbReference>
<comment type="similarity">
    <text evidence="4">Belongs to the enoyl-CoA hydratase/isomerase family.</text>
</comment>
<evidence type="ECO:0000256" key="10">
    <source>
        <dbReference type="ARBA" id="ARBA00023235"/>
    </source>
</evidence>
<dbReference type="OrthoDB" id="14970at2759"/>
<comment type="function">
    <text evidence="13">Isomerization of 3-trans,5-cis-dienoyl-CoA to 2-trans,4-trans-dienoyl-CoA.</text>
</comment>
<dbReference type="AlphaFoldDB" id="A0A8J2QUG2"/>
<keyword evidence="9" id="KW-0576">Peroxisome</keyword>
<dbReference type="InterPro" id="IPR006600">
    <property type="entry name" value="HTH_CenpB_DNA-bd_dom"/>
</dbReference>
<evidence type="ECO:0000256" key="5">
    <source>
        <dbReference type="ARBA" id="ARBA00022832"/>
    </source>
</evidence>
<feature type="domain" description="HTH CENPB-type" evidence="15">
    <location>
        <begin position="1"/>
        <end position="34"/>
    </location>
</feature>
<dbReference type="PANTHER" id="PTHR43149">
    <property type="entry name" value="ENOYL-COA HYDRATASE"/>
    <property type="match status" value="1"/>
</dbReference>
<dbReference type="Gene3D" id="1.10.12.10">
    <property type="entry name" value="Lyase 2-enoyl-coa Hydratase, Chain A, domain 2"/>
    <property type="match status" value="1"/>
</dbReference>
<evidence type="ECO:0000256" key="7">
    <source>
        <dbReference type="ARBA" id="ARBA00023098"/>
    </source>
</evidence>
<evidence type="ECO:0000256" key="14">
    <source>
        <dbReference type="ARBA" id="ARBA00071021"/>
    </source>
</evidence>
<dbReference type="GO" id="GO:0005634">
    <property type="term" value="C:nucleus"/>
    <property type="evidence" value="ECO:0007669"/>
    <property type="project" value="UniProtKB-SubCell"/>
</dbReference>
<dbReference type="Gene3D" id="3.90.226.10">
    <property type="entry name" value="2-enoyl-CoA Hydratase, Chain A, domain 1"/>
    <property type="match status" value="1"/>
</dbReference>
<keyword evidence="10" id="KW-0413">Isomerase</keyword>
<keyword evidence="17" id="KW-1185">Reference proteome</keyword>
<comment type="catalytic activity">
    <reaction evidence="11">
        <text>(3E,5Z)-octadienoyl-CoA = (2E,4E)-octadienoyl-CoA</text>
        <dbReference type="Rhea" id="RHEA:45244"/>
        <dbReference type="ChEBI" id="CHEBI:62243"/>
        <dbReference type="ChEBI" id="CHEBI:85108"/>
    </reaction>
</comment>
<dbReference type="GO" id="GO:0003677">
    <property type="term" value="F:DNA binding"/>
    <property type="evidence" value="ECO:0007669"/>
    <property type="project" value="UniProtKB-KW"/>
</dbReference>
<keyword evidence="8" id="KW-0238">DNA-binding</keyword>
<dbReference type="InterPro" id="IPR029045">
    <property type="entry name" value="ClpP/crotonase-like_dom_sf"/>
</dbReference>
<organism evidence="16 17">
    <name type="scientific">Danaus chrysippus</name>
    <name type="common">African queen</name>
    <dbReference type="NCBI Taxonomy" id="151541"/>
    <lineage>
        <taxon>Eukaryota</taxon>
        <taxon>Metazoa</taxon>
        <taxon>Ecdysozoa</taxon>
        <taxon>Arthropoda</taxon>
        <taxon>Hexapoda</taxon>
        <taxon>Insecta</taxon>
        <taxon>Pterygota</taxon>
        <taxon>Neoptera</taxon>
        <taxon>Endopterygota</taxon>
        <taxon>Lepidoptera</taxon>
        <taxon>Glossata</taxon>
        <taxon>Ditrysia</taxon>
        <taxon>Papilionoidea</taxon>
        <taxon>Nymphalidae</taxon>
        <taxon>Danainae</taxon>
        <taxon>Danaini</taxon>
        <taxon>Danaina</taxon>
        <taxon>Danaus</taxon>
        <taxon>Anosia</taxon>
    </lineage>
</organism>
<evidence type="ECO:0000256" key="4">
    <source>
        <dbReference type="ARBA" id="ARBA00005254"/>
    </source>
</evidence>
<evidence type="ECO:0000256" key="8">
    <source>
        <dbReference type="ARBA" id="ARBA00023125"/>
    </source>
</evidence>
<keyword evidence="5" id="KW-0276">Fatty acid metabolism</keyword>
<dbReference type="Pfam" id="PF00378">
    <property type="entry name" value="ECH_1"/>
    <property type="match status" value="1"/>
</dbReference>